<evidence type="ECO:0008006" key="3">
    <source>
        <dbReference type="Google" id="ProtNLM"/>
    </source>
</evidence>
<keyword evidence="2" id="KW-1185">Reference proteome</keyword>
<evidence type="ECO:0000313" key="1">
    <source>
        <dbReference type="EMBL" id="OJF12867.1"/>
    </source>
</evidence>
<comment type="caution">
    <text evidence="1">The sequence shown here is derived from an EMBL/GenBank/DDBJ whole genome shotgun (WGS) entry which is preliminary data.</text>
</comment>
<dbReference type="AlphaFoldDB" id="A0A1K0GU63"/>
<dbReference type="EMBL" id="MEIA01000192">
    <property type="protein sequence ID" value="OJF12867.1"/>
    <property type="molecule type" value="Genomic_DNA"/>
</dbReference>
<accession>A0A1K0GU63</accession>
<sequence length="195" mass="20376">MVTVPAGSTLLLRCPGEQPLALIVLAEVSAAFVAELPPISVLGPDGPGTRRFGILELVSSAGVTWVEAELRDGILALTGDPPTDVVQRRGAARRPGTYAATGTAQLDSEPGRRLVAVSGQVEDVSTSGLLLRAAPADSVHLPPGIVRTLLHISMPWGDMAATVTTVDQRADQLRGTYEWMDPADEAALSAFCSAR</sequence>
<dbReference type="Proteomes" id="UP000182486">
    <property type="component" value="Unassembled WGS sequence"/>
</dbReference>
<dbReference type="RefSeq" id="WP_071806551.1">
    <property type="nucleotide sequence ID" value="NZ_MEIA01000192.1"/>
</dbReference>
<protein>
    <recommendedName>
        <fullName evidence="3">PilZ domain-containing protein</fullName>
    </recommendedName>
</protein>
<proteinExistence type="predicted"/>
<gene>
    <name evidence="1" type="ORF">BG844_18305</name>
</gene>
<name>A0A1K0GU63_9ACTN</name>
<reference evidence="1 2" key="1">
    <citation type="submission" date="2016-09" db="EMBL/GenBank/DDBJ databases">
        <title>Couchioplanes caeruleus draft genome sequence.</title>
        <authorList>
            <person name="Sheehan J."/>
            <person name="Caffrey P."/>
        </authorList>
    </citation>
    <scope>NUCLEOTIDE SEQUENCE [LARGE SCALE GENOMIC DNA]</scope>
    <source>
        <strain evidence="1 2">DSM 43634</strain>
    </source>
</reference>
<evidence type="ECO:0000313" key="2">
    <source>
        <dbReference type="Proteomes" id="UP000182486"/>
    </source>
</evidence>
<organism evidence="1 2">
    <name type="scientific">Couchioplanes caeruleus subsp. caeruleus</name>
    <dbReference type="NCBI Taxonomy" id="56427"/>
    <lineage>
        <taxon>Bacteria</taxon>
        <taxon>Bacillati</taxon>
        <taxon>Actinomycetota</taxon>
        <taxon>Actinomycetes</taxon>
        <taxon>Micromonosporales</taxon>
        <taxon>Micromonosporaceae</taxon>
        <taxon>Couchioplanes</taxon>
    </lineage>
</organism>